<feature type="compositionally biased region" description="Low complexity" evidence="1">
    <location>
        <begin position="251"/>
        <end position="263"/>
    </location>
</feature>
<keyword evidence="2" id="KW-0489">Methyltransferase</keyword>
<dbReference type="EMBL" id="CADCTC010000247">
    <property type="protein sequence ID" value="CAA9290288.1"/>
    <property type="molecule type" value="Genomic_DNA"/>
</dbReference>
<feature type="non-terminal residue" evidence="2">
    <location>
        <position position="1"/>
    </location>
</feature>
<proteinExistence type="predicted"/>
<protein>
    <submittedName>
        <fullName evidence="2">SAM-dependent methyltransferase</fullName>
    </submittedName>
</protein>
<feature type="non-terminal residue" evidence="2">
    <location>
        <position position="270"/>
    </location>
</feature>
<name>A0A6J4JXU3_9CHLR</name>
<sequence length="270" mass="28521">VPDLGMPTLLRSCRVPPPRPDRDGAGAAGPLLNAPWLRPARAQVRVHSLPDPGRDHARRGRAARAPQALRGRARPLLRDGSWPAHAAAAVRAARGRPGLQRRDARRGVPATGRAWRCGVGAGRRPDARLRAGLRRGHLLRRIRAHPAARAAAVRRRRLPGATARGPLRVRDRPHAAAALASLALWPRLQRDRAPAQPACAAAVRHVLPDLHPRGGATAAGGRRLRGRGRARLLPGTVPGGRAGACTAGTPRRSSSGATGASGRMEIGTSM</sequence>
<keyword evidence="2" id="KW-0808">Transferase</keyword>
<reference evidence="2" key="1">
    <citation type="submission" date="2020-02" db="EMBL/GenBank/DDBJ databases">
        <authorList>
            <person name="Meier V. D."/>
        </authorList>
    </citation>
    <scope>NUCLEOTIDE SEQUENCE</scope>
    <source>
        <strain evidence="2">AVDCRST_MAG77</strain>
    </source>
</reference>
<evidence type="ECO:0000256" key="1">
    <source>
        <dbReference type="SAM" id="MobiDB-lite"/>
    </source>
</evidence>
<dbReference type="AlphaFoldDB" id="A0A6J4JXU3"/>
<accession>A0A6J4JXU3</accession>
<organism evidence="2">
    <name type="scientific">uncultured Chloroflexota bacterium</name>
    <dbReference type="NCBI Taxonomy" id="166587"/>
    <lineage>
        <taxon>Bacteria</taxon>
        <taxon>Bacillati</taxon>
        <taxon>Chloroflexota</taxon>
        <taxon>environmental samples</taxon>
    </lineage>
</organism>
<dbReference type="GO" id="GO:0032259">
    <property type="term" value="P:methylation"/>
    <property type="evidence" value="ECO:0007669"/>
    <property type="project" value="UniProtKB-KW"/>
</dbReference>
<gene>
    <name evidence="2" type="ORF">AVDCRST_MAG77-4618</name>
</gene>
<feature type="region of interest" description="Disordered" evidence="1">
    <location>
        <begin position="212"/>
        <end position="270"/>
    </location>
</feature>
<feature type="region of interest" description="Disordered" evidence="1">
    <location>
        <begin position="49"/>
        <end position="77"/>
    </location>
</feature>
<dbReference type="GO" id="GO:0008168">
    <property type="term" value="F:methyltransferase activity"/>
    <property type="evidence" value="ECO:0007669"/>
    <property type="project" value="UniProtKB-KW"/>
</dbReference>
<evidence type="ECO:0000313" key="2">
    <source>
        <dbReference type="EMBL" id="CAA9290288.1"/>
    </source>
</evidence>